<sequence length="197" mass="20753">MILTSFLFPYFPGVISSLIGYVCTTSFQFGFVDYVLLVINMLGMAMGLLGMRGSQNFELDTVKTYVKGLITTGVVSMMLKVYWLLRVASEISDGTYPGLGDSDDSAAGHTGPSGGAAGGDSSPADSSATSSSSLSSDKQLTGSDVMSDALFSTAVAVAIWFYCFYRAVQFRNQLQAASGPRREATRELHATAAAAAV</sequence>
<keyword evidence="2" id="KW-0812">Transmembrane</keyword>
<gene>
    <name evidence="3" type="ORF">HAKA00212_LOCUS10347</name>
</gene>
<feature type="transmembrane region" description="Helical" evidence="2">
    <location>
        <begin position="7"/>
        <end position="28"/>
    </location>
</feature>
<evidence type="ECO:0000256" key="2">
    <source>
        <dbReference type="SAM" id="Phobius"/>
    </source>
</evidence>
<feature type="transmembrane region" description="Helical" evidence="2">
    <location>
        <begin position="34"/>
        <end position="53"/>
    </location>
</feature>
<keyword evidence="2" id="KW-0472">Membrane</keyword>
<feature type="compositionally biased region" description="Low complexity" evidence="1">
    <location>
        <begin position="119"/>
        <end position="136"/>
    </location>
</feature>
<protein>
    <submittedName>
        <fullName evidence="3">Uncharacterized protein</fullName>
    </submittedName>
</protein>
<feature type="transmembrane region" description="Helical" evidence="2">
    <location>
        <begin position="65"/>
        <end position="85"/>
    </location>
</feature>
<feature type="transmembrane region" description="Helical" evidence="2">
    <location>
        <begin position="149"/>
        <end position="168"/>
    </location>
</feature>
<name>A0A7S3XTA1_HETAK</name>
<dbReference type="AlphaFoldDB" id="A0A7S3XTA1"/>
<keyword evidence="2" id="KW-1133">Transmembrane helix</keyword>
<proteinExistence type="predicted"/>
<feature type="region of interest" description="Disordered" evidence="1">
    <location>
        <begin position="102"/>
        <end position="138"/>
    </location>
</feature>
<evidence type="ECO:0000313" key="3">
    <source>
        <dbReference type="EMBL" id="CAE0631642.1"/>
    </source>
</evidence>
<evidence type="ECO:0000256" key="1">
    <source>
        <dbReference type="SAM" id="MobiDB-lite"/>
    </source>
</evidence>
<reference evidence="3" key="1">
    <citation type="submission" date="2021-01" db="EMBL/GenBank/DDBJ databases">
        <authorList>
            <person name="Corre E."/>
            <person name="Pelletier E."/>
            <person name="Niang G."/>
            <person name="Scheremetjew M."/>
            <person name="Finn R."/>
            <person name="Kale V."/>
            <person name="Holt S."/>
            <person name="Cochrane G."/>
            <person name="Meng A."/>
            <person name="Brown T."/>
            <person name="Cohen L."/>
        </authorList>
    </citation>
    <scope>NUCLEOTIDE SEQUENCE</scope>
    <source>
        <strain evidence="3">CCMP3107</strain>
    </source>
</reference>
<organism evidence="3">
    <name type="scientific">Heterosigma akashiwo</name>
    <name type="common">Chromophytic alga</name>
    <name type="synonym">Heterosigma carterae</name>
    <dbReference type="NCBI Taxonomy" id="2829"/>
    <lineage>
        <taxon>Eukaryota</taxon>
        <taxon>Sar</taxon>
        <taxon>Stramenopiles</taxon>
        <taxon>Ochrophyta</taxon>
        <taxon>Raphidophyceae</taxon>
        <taxon>Chattonellales</taxon>
        <taxon>Chattonellaceae</taxon>
        <taxon>Heterosigma</taxon>
    </lineage>
</organism>
<accession>A0A7S3XTA1</accession>
<dbReference type="EMBL" id="HBIU01022213">
    <property type="protein sequence ID" value="CAE0631642.1"/>
    <property type="molecule type" value="Transcribed_RNA"/>
</dbReference>